<feature type="non-terminal residue" evidence="9">
    <location>
        <position position="648"/>
    </location>
</feature>
<dbReference type="GO" id="GO:0003677">
    <property type="term" value="F:DNA binding"/>
    <property type="evidence" value="ECO:0007669"/>
    <property type="project" value="UniProtKB-KW"/>
</dbReference>
<dbReference type="GO" id="GO:0000981">
    <property type="term" value="F:DNA-binding transcription factor activity, RNA polymerase II-specific"/>
    <property type="evidence" value="ECO:0007669"/>
    <property type="project" value="InterPro"/>
</dbReference>
<dbReference type="InterPro" id="IPR036864">
    <property type="entry name" value="Zn2-C6_fun-type_DNA-bd_sf"/>
</dbReference>
<feature type="compositionally biased region" description="Basic residues" evidence="7">
    <location>
        <begin position="65"/>
        <end position="75"/>
    </location>
</feature>
<keyword evidence="4" id="KW-0238">DNA-binding</keyword>
<protein>
    <recommendedName>
        <fullName evidence="8">Xylanolytic transcriptional activator regulatory domain-containing protein</fullName>
    </recommendedName>
</protein>
<keyword evidence="6" id="KW-0539">Nucleus</keyword>
<dbReference type="Pfam" id="PF04082">
    <property type="entry name" value="Fungal_trans"/>
    <property type="match status" value="1"/>
</dbReference>
<dbReference type="SMART" id="SM00906">
    <property type="entry name" value="Fungal_trans"/>
    <property type="match status" value="1"/>
</dbReference>
<organism evidence="9 10">
    <name type="scientific">Aspergillus nomiae NRRL (strain ATCC 15546 / NRRL 13137 / CBS 260.88 / M93)</name>
    <dbReference type="NCBI Taxonomy" id="1509407"/>
    <lineage>
        <taxon>Eukaryota</taxon>
        <taxon>Fungi</taxon>
        <taxon>Dikarya</taxon>
        <taxon>Ascomycota</taxon>
        <taxon>Pezizomycotina</taxon>
        <taxon>Eurotiomycetes</taxon>
        <taxon>Eurotiomycetidae</taxon>
        <taxon>Eurotiales</taxon>
        <taxon>Aspergillaceae</taxon>
        <taxon>Aspergillus</taxon>
        <taxon>Aspergillus subgen. Circumdati</taxon>
    </lineage>
</organism>
<evidence type="ECO:0000259" key="8">
    <source>
        <dbReference type="SMART" id="SM00906"/>
    </source>
</evidence>
<dbReference type="InterPro" id="IPR007219">
    <property type="entry name" value="XnlR_reg_dom"/>
</dbReference>
<dbReference type="STRING" id="1509407.A0A0L1JFF7"/>
<reference evidence="9 10" key="1">
    <citation type="submission" date="2014-06" db="EMBL/GenBank/DDBJ databases">
        <title>The Genome of the Aflatoxigenic Filamentous Fungus Aspergillus nomius.</title>
        <authorList>
            <person name="Moore M.G."/>
            <person name="Shannon B.M."/>
            <person name="Brian M.M."/>
        </authorList>
    </citation>
    <scope>NUCLEOTIDE SEQUENCE [LARGE SCALE GENOMIC DNA]</scope>
    <source>
        <strain evidence="9 10">NRRL 13137</strain>
    </source>
</reference>
<keyword evidence="5" id="KW-0804">Transcription</keyword>
<dbReference type="PANTHER" id="PTHR47171">
    <property type="entry name" value="FARA-RELATED"/>
    <property type="match status" value="1"/>
</dbReference>
<keyword evidence="10" id="KW-1185">Reference proteome</keyword>
<dbReference type="CDD" id="cd12148">
    <property type="entry name" value="fungal_TF_MHR"/>
    <property type="match status" value="1"/>
</dbReference>
<dbReference type="InterPro" id="IPR001138">
    <property type="entry name" value="Zn2Cys6_DnaBD"/>
</dbReference>
<dbReference type="GO" id="GO:0006351">
    <property type="term" value="P:DNA-templated transcription"/>
    <property type="evidence" value="ECO:0007669"/>
    <property type="project" value="InterPro"/>
</dbReference>
<gene>
    <name evidence="9" type="ORF">ANOM_001248</name>
</gene>
<evidence type="ECO:0000256" key="5">
    <source>
        <dbReference type="ARBA" id="ARBA00023163"/>
    </source>
</evidence>
<dbReference type="EMBL" id="JNOM01000013">
    <property type="protein sequence ID" value="KNG90510.1"/>
    <property type="molecule type" value="Genomic_DNA"/>
</dbReference>
<feature type="domain" description="Xylanolytic transcriptional activator regulatory" evidence="8">
    <location>
        <begin position="314"/>
        <end position="380"/>
    </location>
</feature>
<dbReference type="GO" id="GO:0009893">
    <property type="term" value="P:positive regulation of metabolic process"/>
    <property type="evidence" value="ECO:0007669"/>
    <property type="project" value="UniProtKB-ARBA"/>
</dbReference>
<keyword evidence="2" id="KW-0862">Zinc</keyword>
<proteinExistence type="predicted"/>
<name>A0A0L1JFF7_ASPN3</name>
<evidence type="ECO:0000256" key="4">
    <source>
        <dbReference type="ARBA" id="ARBA00023125"/>
    </source>
</evidence>
<keyword evidence="3" id="KW-0805">Transcription regulation</keyword>
<dbReference type="CDD" id="cd00067">
    <property type="entry name" value="GAL4"/>
    <property type="match status" value="1"/>
</dbReference>
<dbReference type="Proteomes" id="UP000037505">
    <property type="component" value="Unassembled WGS sequence"/>
</dbReference>
<evidence type="ECO:0000256" key="7">
    <source>
        <dbReference type="SAM" id="MobiDB-lite"/>
    </source>
</evidence>
<dbReference type="OrthoDB" id="10031947at2759"/>
<dbReference type="AlphaFoldDB" id="A0A0L1JFF7"/>
<comment type="caution">
    <text evidence="9">The sequence shown here is derived from an EMBL/GenBank/DDBJ whole genome shotgun (WGS) entry which is preliminary data.</text>
</comment>
<dbReference type="GeneID" id="26803052"/>
<sequence>METNFTFAGDADSAPGRRSRSRKACDLCRHKKRRCNHQRGLDTEPNSATPREFVFCSMSPNLSNRTRKTPQKTKPKPAQQHPRPAVSQSSIPPQSPRLTRVPQVREEDSSPVVALNPHAAPSSPRFVGDLNPEARLLDEATSPEDTQDMTPGDVGVWIRPQTSSKGGTTRDRRPSSVRYVPSTIGSERIYLPISDLLPEETIKQLSHIYFRTIHPLIPLLNQSEYWELLSRRTIPMPLVHIVCLLAAKDHSASSHLKLLHYDDTVISVRQFCSQVYISICSALSQRTAVNKITLMRIFGLLSLHQEGSDSSEQSSSYMAQATHSAQSLALHQPRPSDVDNDLKRTFWCLWMLDRLNAATNSRPCLMADIDIAIPEILPHESGSSAFNVLFRIIKYLNVVIGLYRPRAADLGSGLDSGFPVFEQIMDEMCAWQLPPSTIGTLHIFFHATAILAHRLKTITSLPSPTPSRLRQQLSAIQVIRYMRDPTRLNALCPLPIVVYATSLALSVSYQQLRYSRLPSDQEDARSDFTTASDILQELRCTWASADAMALLTQRISTALNELPSLDLLRVGHVQITQRADPHGGTEVTTDPVPVNAASVSQIQGELPPIEAMDLFSGMDDVSWMYLDAENPVNFHGPPFGGYEELYGV</sequence>
<evidence type="ECO:0000313" key="9">
    <source>
        <dbReference type="EMBL" id="KNG90510.1"/>
    </source>
</evidence>
<dbReference type="InterPro" id="IPR052073">
    <property type="entry name" value="Amide_Lactam_Regulators"/>
</dbReference>
<feature type="region of interest" description="Disordered" evidence="7">
    <location>
        <begin position="1"/>
        <end position="176"/>
    </location>
</feature>
<evidence type="ECO:0000313" key="10">
    <source>
        <dbReference type="Proteomes" id="UP000037505"/>
    </source>
</evidence>
<evidence type="ECO:0000256" key="2">
    <source>
        <dbReference type="ARBA" id="ARBA00022833"/>
    </source>
</evidence>
<evidence type="ECO:0000256" key="1">
    <source>
        <dbReference type="ARBA" id="ARBA00022723"/>
    </source>
</evidence>
<dbReference type="GO" id="GO:0008270">
    <property type="term" value="F:zinc ion binding"/>
    <property type="evidence" value="ECO:0007669"/>
    <property type="project" value="InterPro"/>
</dbReference>
<evidence type="ECO:0000256" key="6">
    <source>
        <dbReference type="ARBA" id="ARBA00023242"/>
    </source>
</evidence>
<evidence type="ECO:0000256" key="3">
    <source>
        <dbReference type="ARBA" id="ARBA00023015"/>
    </source>
</evidence>
<accession>A0A0L1JFF7</accession>
<dbReference type="RefSeq" id="XP_015411433.1">
    <property type="nucleotide sequence ID" value="XM_015546505.1"/>
</dbReference>
<dbReference type="PANTHER" id="PTHR47171:SF6">
    <property type="entry name" value="SPECIFIC TRANSCRIPTION FACTOR, PUTATIVE (AFU_ORTHOLOGUE AFUA_2G06130)-RELATED"/>
    <property type="match status" value="1"/>
</dbReference>
<keyword evidence="1" id="KW-0479">Metal-binding</keyword>
<dbReference type="SUPFAM" id="SSF57701">
    <property type="entry name" value="Zn2/Cys6 DNA-binding domain"/>
    <property type="match status" value="1"/>
</dbReference>